<protein>
    <recommendedName>
        <fullName evidence="1">BTB domain-containing protein</fullName>
    </recommendedName>
</protein>
<dbReference type="Proteomes" id="UP000217199">
    <property type="component" value="Unassembled WGS sequence"/>
</dbReference>
<dbReference type="OrthoDB" id="2130750at2759"/>
<gene>
    <name evidence="2" type="ORF">PNOK_0980000</name>
</gene>
<dbReference type="InterPro" id="IPR000210">
    <property type="entry name" value="BTB/POZ_dom"/>
</dbReference>
<dbReference type="EMBL" id="NBII01000012">
    <property type="protein sequence ID" value="PAV14722.1"/>
    <property type="molecule type" value="Genomic_DNA"/>
</dbReference>
<dbReference type="STRING" id="2282107.A0A286U5A3"/>
<name>A0A286U5A3_9AGAM</name>
<dbReference type="InParanoid" id="A0A286U5A3"/>
<evidence type="ECO:0000313" key="2">
    <source>
        <dbReference type="EMBL" id="PAV14722.1"/>
    </source>
</evidence>
<comment type="caution">
    <text evidence="2">The sequence shown here is derived from an EMBL/GenBank/DDBJ whole genome shotgun (WGS) entry which is preliminary data.</text>
</comment>
<organism evidence="2 3">
    <name type="scientific">Pyrrhoderma noxium</name>
    <dbReference type="NCBI Taxonomy" id="2282107"/>
    <lineage>
        <taxon>Eukaryota</taxon>
        <taxon>Fungi</taxon>
        <taxon>Dikarya</taxon>
        <taxon>Basidiomycota</taxon>
        <taxon>Agaricomycotina</taxon>
        <taxon>Agaricomycetes</taxon>
        <taxon>Hymenochaetales</taxon>
        <taxon>Hymenochaetaceae</taxon>
        <taxon>Pyrrhoderma</taxon>
    </lineage>
</organism>
<evidence type="ECO:0000313" key="3">
    <source>
        <dbReference type="Proteomes" id="UP000217199"/>
    </source>
</evidence>
<accession>A0A286U5A3</accession>
<dbReference type="SUPFAM" id="SSF54695">
    <property type="entry name" value="POZ domain"/>
    <property type="match status" value="1"/>
</dbReference>
<dbReference type="CDD" id="cd18186">
    <property type="entry name" value="BTB_POZ_ZBTB_KLHL-like"/>
    <property type="match status" value="1"/>
</dbReference>
<reference evidence="2 3" key="1">
    <citation type="journal article" date="2017" name="Mol. Ecol.">
        <title>Comparative and population genomic landscape of Phellinus noxius: A hypervariable fungus causing root rot in trees.</title>
        <authorList>
            <person name="Chung C.L."/>
            <person name="Lee T.J."/>
            <person name="Akiba M."/>
            <person name="Lee H.H."/>
            <person name="Kuo T.H."/>
            <person name="Liu D."/>
            <person name="Ke H.M."/>
            <person name="Yokoi T."/>
            <person name="Roa M.B."/>
            <person name="Lu M.J."/>
            <person name="Chang Y.Y."/>
            <person name="Ann P.J."/>
            <person name="Tsai J.N."/>
            <person name="Chen C.Y."/>
            <person name="Tzean S.S."/>
            <person name="Ota Y."/>
            <person name="Hattori T."/>
            <person name="Sahashi N."/>
            <person name="Liou R.F."/>
            <person name="Kikuchi T."/>
            <person name="Tsai I.J."/>
        </authorList>
    </citation>
    <scope>NUCLEOTIDE SEQUENCE [LARGE SCALE GENOMIC DNA]</scope>
    <source>
        <strain evidence="2 3">FFPRI411160</strain>
    </source>
</reference>
<keyword evidence="3" id="KW-1185">Reference proteome</keyword>
<dbReference type="PROSITE" id="PS50097">
    <property type="entry name" value="BTB"/>
    <property type="match status" value="1"/>
</dbReference>
<dbReference type="Gene3D" id="3.30.710.10">
    <property type="entry name" value="Potassium Channel Kv1.1, Chain A"/>
    <property type="match status" value="1"/>
</dbReference>
<feature type="domain" description="BTB" evidence="1">
    <location>
        <begin position="116"/>
        <end position="206"/>
    </location>
</feature>
<dbReference type="AlphaFoldDB" id="A0A286U5A3"/>
<dbReference type="InterPro" id="IPR011333">
    <property type="entry name" value="SKP1/BTB/POZ_sf"/>
</dbReference>
<proteinExistence type="predicted"/>
<evidence type="ECO:0000259" key="1">
    <source>
        <dbReference type="PROSITE" id="PS50097"/>
    </source>
</evidence>
<sequence length="391" mass="43783">MAYTRAPPSFQALYFLFRSPPIASPFPFGTSPTPYPPMPATSVLSLNLDVYFYYNASVRSVSPSNFRPTSPAPEVIGLGDAFDANEKNGSEGEADEARIAKVRKDIVYMWRSRLYSDIIIEIHVDVPTIGNSTTTEEETAPAFYSHRFILATRAPYFYDQLITYGLKNLPPPGEPAKLRLPSPPFTAPALHFTLGFLYTGTLAFSNRTYDLDAAFAIMFSANYLQIQPLYDEIQARIVVEMMHGLFHAFLEFTEYERVTGVRLDVQNVYLGRGARRALVGLFGSGWVTSEFAELPQKTRDGLLSGVKKRCLPMNVLLTPFAAHSGLKKLSSVRDGWGDTVKDMILTSRSFVDCSLCSEAEKVFNGKDWVDIMENDGMGRFEDGERVEWVMD</sequence>
<dbReference type="Pfam" id="PF00651">
    <property type="entry name" value="BTB"/>
    <property type="match status" value="1"/>
</dbReference>